<gene>
    <name evidence="2" type="ORF">EAG_06592</name>
</gene>
<protein>
    <recommendedName>
        <fullName evidence="1">Transposable element P transposase-like RNase H C-terminal domain-containing protein</fullName>
    </recommendedName>
</protein>
<feature type="non-terminal residue" evidence="2">
    <location>
        <position position="1"/>
    </location>
</feature>
<feature type="non-terminal residue" evidence="2">
    <location>
        <position position="93"/>
    </location>
</feature>
<keyword evidence="3" id="KW-1185">Reference proteome</keyword>
<dbReference type="Proteomes" id="UP000000311">
    <property type="component" value="Unassembled WGS sequence"/>
</dbReference>
<dbReference type="OMA" id="NCLELDN"/>
<feature type="domain" description="Transposable element P transposase-like RNase H C-terminal" evidence="1">
    <location>
        <begin position="38"/>
        <end position="70"/>
    </location>
</feature>
<proteinExistence type="predicted"/>
<accession>E2AEH4</accession>
<organism evidence="3">
    <name type="scientific">Camponotus floridanus</name>
    <name type="common">Florida carpenter ant</name>
    <dbReference type="NCBI Taxonomy" id="104421"/>
    <lineage>
        <taxon>Eukaryota</taxon>
        <taxon>Metazoa</taxon>
        <taxon>Ecdysozoa</taxon>
        <taxon>Arthropoda</taxon>
        <taxon>Hexapoda</taxon>
        <taxon>Insecta</taxon>
        <taxon>Pterygota</taxon>
        <taxon>Neoptera</taxon>
        <taxon>Endopterygota</taxon>
        <taxon>Hymenoptera</taxon>
        <taxon>Apocrita</taxon>
        <taxon>Aculeata</taxon>
        <taxon>Formicoidea</taxon>
        <taxon>Formicidae</taxon>
        <taxon>Formicinae</taxon>
        <taxon>Camponotus</taxon>
    </lineage>
</organism>
<dbReference type="Pfam" id="PF21789">
    <property type="entry name" value="TNP-like_RNaseH_C"/>
    <property type="match status" value="1"/>
</dbReference>
<evidence type="ECO:0000313" key="2">
    <source>
        <dbReference type="EMBL" id="EFN68165.1"/>
    </source>
</evidence>
<reference evidence="2 3" key="1">
    <citation type="journal article" date="2010" name="Science">
        <title>Genomic comparison of the ants Camponotus floridanus and Harpegnathos saltator.</title>
        <authorList>
            <person name="Bonasio R."/>
            <person name="Zhang G."/>
            <person name="Ye C."/>
            <person name="Mutti N.S."/>
            <person name="Fang X."/>
            <person name="Qin N."/>
            <person name="Donahue G."/>
            <person name="Yang P."/>
            <person name="Li Q."/>
            <person name="Li C."/>
            <person name="Zhang P."/>
            <person name="Huang Z."/>
            <person name="Berger S.L."/>
            <person name="Reinberg D."/>
            <person name="Wang J."/>
            <person name="Liebig J."/>
        </authorList>
    </citation>
    <scope>NUCLEOTIDE SEQUENCE [LARGE SCALE GENOMIC DNA]</scope>
    <source>
        <strain evidence="3">C129</strain>
    </source>
</reference>
<evidence type="ECO:0000259" key="1">
    <source>
        <dbReference type="Pfam" id="PF21789"/>
    </source>
</evidence>
<dbReference type="EMBL" id="GL438840">
    <property type="protein sequence ID" value="EFN68165.1"/>
    <property type="molecule type" value="Genomic_DNA"/>
</dbReference>
<sequence length="93" mass="10830">SGRRTFLYGFAITSKSVLSISENLLFASNPLYKYILTYKFSQDHLELFFAKIRSCNGNNNNPNALQLQYVMRKILLRNNIKLTDNYNCLELDN</sequence>
<evidence type="ECO:0000313" key="3">
    <source>
        <dbReference type="Proteomes" id="UP000000311"/>
    </source>
</evidence>
<dbReference type="InParanoid" id="E2AEH4"/>
<name>E2AEH4_CAMFO</name>
<dbReference type="AlphaFoldDB" id="E2AEH4"/>
<dbReference type="InterPro" id="IPR048367">
    <property type="entry name" value="TNP-like_RNaseH_C"/>
</dbReference>
<dbReference type="PANTHER" id="PTHR47577:SF2">
    <property type="entry name" value="THAP DOMAIN CONTAINING 9"/>
    <property type="match status" value="1"/>
</dbReference>
<dbReference type="PANTHER" id="PTHR47577">
    <property type="entry name" value="THAP DOMAIN-CONTAINING PROTEIN 6"/>
    <property type="match status" value="1"/>
</dbReference>